<gene>
    <name evidence="1" type="ORF">H9L17_03755</name>
</gene>
<dbReference type="RefSeq" id="WP_187571024.1">
    <property type="nucleotide sequence ID" value="NZ_CP060711.1"/>
</dbReference>
<evidence type="ECO:0000313" key="1">
    <source>
        <dbReference type="EMBL" id="QNN47277.1"/>
    </source>
</evidence>
<evidence type="ECO:0000313" key="2">
    <source>
        <dbReference type="Proteomes" id="UP000515977"/>
    </source>
</evidence>
<keyword evidence="2" id="KW-1185">Reference proteome</keyword>
<name>A0A7G9QVA2_9GAMM</name>
<dbReference type="KEGG" id="tbv:H9L17_03755"/>
<dbReference type="AlphaFoldDB" id="A0A7G9QVA2"/>
<protein>
    <submittedName>
        <fullName evidence="1">Cbb3-type cytochrome c oxidase subunit 3</fullName>
    </submittedName>
</protein>
<organism evidence="1 2">
    <name type="scientific">Thermomonas brevis</name>
    <dbReference type="NCBI Taxonomy" id="215691"/>
    <lineage>
        <taxon>Bacteria</taxon>
        <taxon>Pseudomonadati</taxon>
        <taxon>Pseudomonadota</taxon>
        <taxon>Gammaproteobacteria</taxon>
        <taxon>Lysobacterales</taxon>
        <taxon>Lysobacteraceae</taxon>
        <taxon>Thermomonas</taxon>
    </lineage>
</organism>
<sequence length="60" mass="6381">MISGIVTTVLLLLFVGLWVWAWQPRLRSGFEAAARLAVDDGVPAGEALNGDDANNARTNA</sequence>
<proteinExistence type="predicted"/>
<dbReference type="Proteomes" id="UP000515977">
    <property type="component" value="Chromosome"/>
</dbReference>
<dbReference type="EMBL" id="CP060711">
    <property type="protein sequence ID" value="QNN47277.1"/>
    <property type="molecule type" value="Genomic_DNA"/>
</dbReference>
<accession>A0A7G9QVA2</accession>
<reference evidence="1 2" key="1">
    <citation type="submission" date="2020-08" db="EMBL/GenBank/DDBJ databases">
        <title>Genome sequence of Thermomonas brevis KACC 16975T.</title>
        <authorList>
            <person name="Hyun D.-W."/>
            <person name="Bae J.-W."/>
        </authorList>
    </citation>
    <scope>NUCLEOTIDE SEQUENCE [LARGE SCALE GENOMIC DNA]</scope>
    <source>
        <strain evidence="1 2">KACC 16975</strain>
    </source>
</reference>